<dbReference type="InterPro" id="IPR043519">
    <property type="entry name" value="NT_sf"/>
</dbReference>
<dbReference type="GO" id="GO:0016779">
    <property type="term" value="F:nucleotidyltransferase activity"/>
    <property type="evidence" value="ECO:0007669"/>
    <property type="project" value="InterPro"/>
</dbReference>
<sequence length="278" mass="31651">MDEISRRRRLAEQIAPAYAANPKVAAVLLAGSVARGTADRFSDIEIDVYWHQPPSEADRMAPILANGWDLLYQHVDDYEWADGFYIAGVKVDTSQFLVSTLDQWIADVVERADMEVEKQIRITALQHGQPLANPALIERWRAQAEHYPAALQRAMLAEHLWFKPRMELEMLAARDNALLLHRNLHDASQRIMDVLHALNELYLPHPYHKWLDWEIARMAIAPPQLAERLRSLLRAAPEPSVAQLHALIEEVFALVEQHLPGYDTGAARAEFGIQRVKA</sequence>
<gene>
    <name evidence="2" type="ORF">SE17_23665</name>
</gene>
<evidence type="ECO:0000313" key="3">
    <source>
        <dbReference type="Proteomes" id="UP000050509"/>
    </source>
</evidence>
<dbReference type="Proteomes" id="UP000050509">
    <property type="component" value="Unassembled WGS sequence"/>
</dbReference>
<comment type="caution">
    <text evidence="2">The sequence shown here is derived from an EMBL/GenBank/DDBJ whole genome shotgun (WGS) entry which is preliminary data.</text>
</comment>
<keyword evidence="3" id="KW-1185">Reference proteome</keyword>
<dbReference type="Gene3D" id="3.30.460.10">
    <property type="entry name" value="Beta Polymerase, domain 2"/>
    <property type="match status" value="1"/>
</dbReference>
<dbReference type="SUPFAM" id="SSF81301">
    <property type="entry name" value="Nucleotidyltransferase"/>
    <property type="match status" value="1"/>
</dbReference>
<reference evidence="2 3" key="1">
    <citation type="submission" date="2015-09" db="EMBL/GenBank/DDBJ databases">
        <title>Draft genome sequence of Kouleothrix aurantiaca JCM 19913.</title>
        <authorList>
            <person name="Hemp J."/>
        </authorList>
    </citation>
    <scope>NUCLEOTIDE SEQUENCE [LARGE SCALE GENOMIC DNA]</scope>
    <source>
        <strain evidence="2 3">COM-B</strain>
    </source>
</reference>
<dbReference type="Pfam" id="PF13228">
    <property type="entry name" value="DUF4037"/>
    <property type="match status" value="1"/>
</dbReference>
<dbReference type="InterPro" id="IPR025117">
    <property type="entry name" value="DUF4037"/>
</dbReference>
<feature type="domain" description="DUF4037" evidence="1">
    <location>
        <begin position="121"/>
        <end position="211"/>
    </location>
</feature>
<accession>A0A0P9D701</accession>
<dbReference type="AlphaFoldDB" id="A0A0P9D701"/>
<proteinExistence type="predicted"/>
<dbReference type="EMBL" id="LJCR01001116">
    <property type="protein sequence ID" value="KPV51008.1"/>
    <property type="molecule type" value="Genomic_DNA"/>
</dbReference>
<evidence type="ECO:0000313" key="2">
    <source>
        <dbReference type="EMBL" id="KPV51008.1"/>
    </source>
</evidence>
<name>A0A0P9D701_9CHLR</name>
<organism evidence="2 3">
    <name type="scientific">Kouleothrix aurantiaca</name>
    <dbReference type="NCBI Taxonomy" id="186479"/>
    <lineage>
        <taxon>Bacteria</taxon>
        <taxon>Bacillati</taxon>
        <taxon>Chloroflexota</taxon>
        <taxon>Chloroflexia</taxon>
        <taxon>Chloroflexales</taxon>
        <taxon>Roseiflexineae</taxon>
        <taxon>Roseiflexaceae</taxon>
        <taxon>Kouleothrix</taxon>
    </lineage>
</organism>
<evidence type="ECO:0000259" key="1">
    <source>
        <dbReference type="Pfam" id="PF13228"/>
    </source>
</evidence>
<dbReference type="CDD" id="cd05403">
    <property type="entry name" value="NT_KNTase_like"/>
    <property type="match status" value="1"/>
</dbReference>
<protein>
    <recommendedName>
        <fullName evidence="1">DUF4037 domain-containing protein</fullName>
    </recommendedName>
</protein>